<organism evidence="1">
    <name type="scientific">hydrothermal vent metagenome</name>
    <dbReference type="NCBI Taxonomy" id="652676"/>
    <lineage>
        <taxon>unclassified sequences</taxon>
        <taxon>metagenomes</taxon>
        <taxon>ecological metagenomes</taxon>
    </lineage>
</organism>
<name>A0A3B0RQN3_9ZZZZ</name>
<dbReference type="AlphaFoldDB" id="A0A3B0RQN3"/>
<evidence type="ECO:0000313" key="1">
    <source>
        <dbReference type="EMBL" id="VAV90876.1"/>
    </source>
</evidence>
<accession>A0A3B0RQN3</accession>
<gene>
    <name evidence="1" type="ORF">MNBD_ALPHA01-611</name>
</gene>
<proteinExistence type="predicted"/>
<sequence length="113" mass="12194">MGILIAIGLVVVVWKVIDLAKQKAAREKREALQQEQTIEPATAAQISGQLPFAHDLPLGEGEKIIEISPAANGLWIRIGADGVTRRIILKDFAGRTIGTIKIKRDDEDAASAN</sequence>
<reference evidence="1" key="1">
    <citation type="submission" date="2018-06" db="EMBL/GenBank/DDBJ databases">
        <authorList>
            <person name="Zhirakovskaya E."/>
        </authorList>
    </citation>
    <scope>NUCLEOTIDE SEQUENCE</scope>
</reference>
<protein>
    <submittedName>
        <fullName evidence="1">Uncharacterized protein</fullName>
    </submittedName>
</protein>
<dbReference type="EMBL" id="UOEJ01000014">
    <property type="protein sequence ID" value="VAV90876.1"/>
    <property type="molecule type" value="Genomic_DNA"/>
</dbReference>